<reference evidence="2 3" key="1">
    <citation type="submission" date="2016-10" db="EMBL/GenBank/DDBJ databases">
        <authorList>
            <person name="de Groot N.N."/>
        </authorList>
    </citation>
    <scope>NUCLEOTIDE SEQUENCE [LARGE SCALE GENOMIC DNA]</scope>
    <source>
        <strain evidence="2 3">DSM 8512</strain>
    </source>
</reference>
<organism evidence="2 3">
    <name type="scientific">Paracoccus alcaliphilus</name>
    <dbReference type="NCBI Taxonomy" id="34002"/>
    <lineage>
        <taxon>Bacteria</taxon>
        <taxon>Pseudomonadati</taxon>
        <taxon>Pseudomonadota</taxon>
        <taxon>Alphaproteobacteria</taxon>
        <taxon>Rhodobacterales</taxon>
        <taxon>Paracoccaceae</taxon>
        <taxon>Paracoccus</taxon>
    </lineage>
</organism>
<dbReference type="GO" id="GO:0004803">
    <property type="term" value="F:transposase activity"/>
    <property type="evidence" value="ECO:0007669"/>
    <property type="project" value="InterPro"/>
</dbReference>
<dbReference type="Proteomes" id="UP000199054">
    <property type="component" value="Unassembled WGS sequence"/>
</dbReference>
<gene>
    <name evidence="2" type="ORF">SAMN04489859_10882</name>
</gene>
<sequence>MSRRHRSHSTEFKRQVVAEYHGGETLHALGRRHDLSRNLIRIWIEKAKAGALDDDVAAAELMAEYEARIAALERLARRQALEIEFLKGAQRPGRSPRSGPISGTADRAGSRSSGDAS</sequence>
<accession>A0A1H8PC05</accession>
<dbReference type="GO" id="GO:0003677">
    <property type="term" value="F:DNA binding"/>
    <property type="evidence" value="ECO:0007669"/>
    <property type="project" value="InterPro"/>
</dbReference>
<dbReference type="AlphaFoldDB" id="A0A1H8PC05"/>
<dbReference type="InterPro" id="IPR009057">
    <property type="entry name" value="Homeodomain-like_sf"/>
</dbReference>
<dbReference type="Pfam" id="PF01527">
    <property type="entry name" value="HTH_Tnp_1"/>
    <property type="match status" value="1"/>
</dbReference>
<dbReference type="STRING" id="34002.SAMN04489859_10882"/>
<keyword evidence="3" id="KW-1185">Reference proteome</keyword>
<proteinExistence type="predicted"/>
<dbReference type="EMBL" id="FODE01000088">
    <property type="protein sequence ID" value="SEO39063.1"/>
    <property type="molecule type" value="Genomic_DNA"/>
</dbReference>
<feature type="region of interest" description="Disordered" evidence="1">
    <location>
        <begin position="87"/>
        <end position="117"/>
    </location>
</feature>
<evidence type="ECO:0000313" key="3">
    <source>
        <dbReference type="Proteomes" id="UP000199054"/>
    </source>
</evidence>
<dbReference type="SUPFAM" id="SSF46689">
    <property type="entry name" value="Homeodomain-like"/>
    <property type="match status" value="1"/>
</dbReference>
<protein>
    <submittedName>
        <fullName evidence="2">Transposase and inactivated derivatives</fullName>
    </submittedName>
</protein>
<dbReference type="GO" id="GO:0006313">
    <property type="term" value="P:DNA transposition"/>
    <property type="evidence" value="ECO:0007669"/>
    <property type="project" value="InterPro"/>
</dbReference>
<dbReference type="RefSeq" id="WP_090617985.1">
    <property type="nucleotide sequence ID" value="NZ_CP067127.1"/>
</dbReference>
<evidence type="ECO:0000256" key="1">
    <source>
        <dbReference type="SAM" id="MobiDB-lite"/>
    </source>
</evidence>
<dbReference type="OrthoDB" id="7960163at2"/>
<evidence type="ECO:0000313" key="2">
    <source>
        <dbReference type="EMBL" id="SEO39063.1"/>
    </source>
</evidence>
<dbReference type="InterPro" id="IPR002514">
    <property type="entry name" value="Transposase_8"/>
</dbReference>
<name>A0A1H8PC05_9RHOB</name>